<dbReference type="SUPFAM" id="SSF51679">
    <property type="entry name" value="Bacterial luciferase-like"/>
    <property type="match status" value="1"/>
</dbReference>
<dbReference type="AlphaFoldDB" id="A0A8J6LYN1"/>
<keyword evidence="5" id="KW-1185">Reference proteome</keyword>
<dbReference type="GO" id="GO:0016705">
    <property type="term" value="F:oxidoreductase activity, acting on paired donors, with incorporation or reduction of molecular oxygen"/>
    <property type="evidence" value="ECO:0007669"/>
    <property type="project" value="InterPro"/>
</dbReference>
<dbReference type="NCBIfam" id="TIGR03558">
    <property type="entry name" value="oxido_grp_1"/>
    <property type="match status" value="1"/>
</dbReference>
<dbReference type="Proteomes" id="UP000601768">
    <property type="component" value="Unassembled WGS sequence"/>
</dbReference>
<evidence type="ECO:0000256" key="1">
    <source>
        <dbReference type="ARBA" id="ARBA00007789"/>
    </source>
</evidence>
<reference evidence="4" key="1">
    <citation type="journal article" date="2018" name="Int. J. Syst. Evol. Microbiol.">
        <title>Neptunicella marina gen. nov., sp. nov., isolated from surface seawater.</title>
        <authorList>
            <person name="Liu X."/>
            <person name="Lai Q."/>
            <person name="Du Y."/>
            <person name="Zhang X."/>
            <person name="Liu Z."/>
            <person name="Sun F."/>
            <person name="Shao Z."/>
        </authorList>
    </citation>
    <scope>NUCLEOTIDE SEQUENCE</scope>
    <source>
        <strain evidence="4">S27-2</strain>
    </source>
</reference>
<gene>
    <name evidence="4" type="ORF">H8B19_10130</name>
</gene>
<dbReference type="EMBL" id="JACNEP010000007">
    <property type="protein sequence ID" value="MBC3766239.1"/>
    <property type="molecule type" value="Genomic_DNA"/>
</dbReference>
<comment type="similarity">
    <text evidence="1">To bacterial alkanal monooxygenase alpha and beta chains.</text>
</comment>
<dbReference type="InterPro" id="IPR019949">
    <property type="entry name" value="CmoO-like"/>
</dbReference>
<name>A0A8J6LYN1_9ALTE</name>
<dbReference type="InterPro" id="IPR050766">
    <property type="entry name" value="Bact_Lucif_Oxidored"/>
</dbReference>
<reference evidence="4" key="2">
    <citation type="submission" date="2020-08" db="EMBL/GenBank/DDBJ databases">
        <authorList>
            <person name="Lai Q."/>
        </authorList>
    </citation>
    <scope>NUCLEOTIDE SEQUENCE</scope>
    <source>
        <strain evidence="4">S27-2</strain>
    </source>
</reference>
<organism evidence="4 5">
    <name type="scientific">Neptunicella marina</name>
    <dbReference type="NCBI Taxonomy" id="2125989"/>
    <lineage>
        <taxon>Bacteria</taxon>
        <taxon>Pseudomonadati</taxon>
        <taxon>Pseudomonadota</taxon>
        <taxon>Gammaproteobacteria</taxon>
        <taxon>Alteromonadales</taxon>
        <taxon>Alteromonadaceae</taxon>
        <taxon>Neptunicella</taxon>
    </lineage>
</organism>
<dbReference type="PANTHER" id="PTHR30137:SF6">
    <property type="entry name" value="LUCIFERASE-LIKE MONOOXYGENASE"/>
    <property type="match status" value="1"/>
</dbReference>
<dbReference type="Gene3D" id="3.20.20.30">
    <property type="entry name" value="Luciferase-like domain"/>
    <property type="match status" value="1"/>
</dbReference>
<dbReference type="Pfam" id="PF00296">
    <property type="entry name" value="Bac_luciferase"/>
    <property type="match status" value="1"/>
</dbReference>
<dbReference type="FunFam" id="3.20.20.30:FF:000002">
    <property type="entry name" value="LLM class flavin-dependent oxidoreductase"/>
    <property type="match status" value="1"/>
</dbReference>
<evidence type="ECO:0000313" key="4">
    <source>
        <dbReference type="EMBL" id="MBC3766239.1"/>
    </source>
</evidence>
<proteinExistence type="predicted"/>
<accession>A0A8J6LYN1</accession>
<dbReference type="PANTHER" id="PTHR30137">
    <property type="entry name" value="LUCIFERASE-LIKE MONOOXYGENASE"/>
    <property type="match status" value="1"/>
</dbReference>
<sequence length="326" mass="35861">MIPLSVLDLAPITENHSLSDTIEHSRQLAIAAEQHNYQRFWLAEHHGMRGVASSATALMISQVGAVTKKIRIGAGGIMLPNHPPLVIAEQFGTLEALFPGRVDLGLGRAPGSDMATIRALRRDMHSQVDTYPDDIRELQRYLAEEQANQQVIAMPGQNSKVPLWLLGSSLYSAQQAARMGLPFAFASHFAPDMLQDAISLYRSQFVPSAQQDKPYVIGGVMAVVADSDEEAEFLSSSIKQQFVNLQRGDNKPFSAPVADINSVAAPHELHRVNHTLKFSLIGDKAKVKDKLERFVKATGVDEVIASFPLYDIEKRLNSLRLLADCQ</sequence>
<dbReference type="CDD" id="cd00347">
    <property type="entry name" value="Flavin_utilizing_monoxygenases"/>
    <property type="match status" value="1"/>
</dbReference>
<dbReference type="InterPro" id="IPR036661">
    <property type="entry name" value="Luciferase-like_sf"/>
</dbReference>
<comment type="caution">
    <text evidence="4">The sequence shown here is derived from an EMBL/GenBank/DDBJ whole genome shotgun (WGS) entry which is preliminary data.</text>
</comment>
<evidence type="ECO:0000259" key="3">
    <source>
        <dbReference type="Pfam" id="PF00296"/>
    </source>
</evidence>
<dbReference type="InterPro" id="IPR011251">
    <property type="entry name" value="Luciferase-like_dom"/>
</dbReference>
<dbReference type="RefSeq" id="WP_186506761.1">
    <property type="nucleotide sequence ID" value="NZ_JACNEP010000007.1"/>
</dbReference>
<protein>
    <recommendedName>
        <fullName evidence="2">Luciferase-like monooxygenase</fullName>
    </recommendedName>
</protein>
<evidence type="ECO:0000313" key="5">
    <source>
        <dbReference type="Proteomes" id="UP000601768"/>
    </source>
</evidence>
<dbReference type="GO" id="GO:0005829">
    <property type="term" value="C:cytosol"/>
    <property type="evidence" value="ECO:0007669"/>
    <property type="project" value="TreeGrafter"/>
</dbReference>
<feature type="domain" description="Luciferase-like" evidence="3">
    <location>
        <begin position="16"/>
        <end position="301"/>
    </location>
</feature>
<evidence type="ECO:0000256" key="2">
    <source>
        <dbReference type="ARBA" id="ARBA00074555"/>
    </source>
</evidence>